<organism evidence="1 2">
    <name type="scientific">Henosepilachna vigintioctopunctata</name>
    <dbReference type="NCBI Taxonomy" id="420089"/>
    <lineage>
        <taxon>Eukaryota</taxon>
        <taxon>Metazoa</taxon>
        <taxon>Ecdysozoa</taxon>
        <taxon>Arthropoda</taxon>
        <taxon>Hexapoda</taxon>
        <taxon>Insecta</taxon>
        <taxon>Pterygota</taxon>
        <taxon>Neoptera</taxon>
        <taxon>Endopterygota</taxon>
        <taxon>Coleoptera</taxon>
        <taxon>Polyphaga</taxon>
        <taxon>Cucujiformia</taxon>
        <taxon>Coccinelloidea</taxon>
        <taxon>Coccinellidae</taxon>
        <taxon>Epilachninae</taxon>
        <taxon>Epilachnini</taxon>
        <taxon>Henosepilachna</taxon>
    </lineage>
</organism>
<keyword evidence="2" id="KW-1185">Reference proteome</keyword>
<gene>
    <name evidence="1" type="ORF">WA026_006793</name>
</gene>
<name>A0AAW1UF14_9CUCU</name>
<protein>
    <submittedName>
        <fullName evidence="1">Uncharacterized protein</fullName>
    </submittedName>
</protein>
<sequence>MNTIASILDDNDEVITDSQDIANSLAKYFYEKSLNNTNNMAEQPDVIGHDTNILNRPYTMQELNSALLSMKNTAGGPDNIPMIFLKHLYEETKTKLLELYNVIWTSH</sequence>
<dbReference type="EMBL" id="JARQZJ010000062">
    <property type="protein sequence ID" value="KAK9879733.1"/>
    <property type="molecule type" value="Genomic_DNA"/>
</dbReference>
<evidence type="ECO:0000313" key="2">
    <source>
        <dbReference type="Proteomes" id="UP001431783"/>
    </source>
</evidence>
<comment type="caution">
    <text evidence="1">The sequence shown here is derived from an EMBL/GenBank/DDBJ whole genome shotgun (WGS) entry which is preliminary data.</text>
</comment>
<reference evidence="1 2" key="1">
    <citation type="submission" date="2023-03" db="EMBL/GenBank/DDBJ databases">
        <title>Genome insight into feeding habits of ladybird beetles.</title>
        <authorList>
            <person name="Li H.-S."/>
            <person name="Huang Y.-H."/>
            <person name="Pang H."/>
        </authorList>
    </citation>
    <scope>NUCLEOTIDE SEQUENCE [LARGE SCALE GENOMIC DNA]</scope>
    <source>
        <strain evidence="1">SYSU_2023b</strain>
        <tissue evidence="1">Whole body</tissue>
    </source>
</reference>
<evidence type="ECO:0000313" key="1">
    <source>
        <dbReference type="EMBL" id="KAK9879733.1"/>
    </source>
</evidence>
<proteinExistence type="predicted"/>
<accession>A0AAW1UF14</accession>
<dbReference type="AlphaFoldDB" id="A0AAW1UF14"/>
<dbReference type="Proteomes" id="UP001431783">
    <property type="component" value="Unassembled WGS sequence"/>
</dbReference>